<dbReference type="AlphaFoldDB" id="A0A7S1VUF2"/>
<evidence type="ECO:0000313" key="2">
    <source>
        <dbReference type="EMBL" id="CAD9311719.1"/>
    </source>
</evidence>
<feature type="region of interest" description="Disordered" evidence="1">
    <location>
        <begin position="222"/>
        <end position="246"/>
    </location>
</feature>
<dbReference type="EMBL" id="HBGK01052163">
    <property type="protein sequence ID" value="CAD9311719.1"/>
    <property type="molecule type" value="Transcribed_RNA"/>
</dbReference>
<feature type="compositionally biased region" description="Basic and acidic residues" evidence="1">
    <location>
        <begin position="230"/>
        <end position="246"/>
    </location>
</feature>
<proteinExistence type="predicted"/>
<gene>
    <name evidence="2" type="ORF">GOCE00092_LOCUS27457</name>
</gene>
<organism evidence="2">
    <name type="scientific">Grammatophora oceanica</name>
    <dbReference type="NCBI Taxonomy" id="210454"/>
    <lineage>
        <taxon>Eukaryota</taxon>
        <taxon>Sar</taxon>
        <taxon>Stramenopiles</taxon>
        <taxon>Ochrophyta</taxon>
        <taxon>Bacillariophyta</taxon>
        <taxon>Fragilariophyceae</taxon>
        <taxon>Fragilariophycidae</taxon>
        <taxon>Rhabdonematales</taxon>
        <taxon>Grammatophoraceae</taxon>
        <taxon>Grammatophora</taxon>
    </lineage>
</organism>
<sequence>MRSADLRPPTCSMCQSSLAHVEVDLPMGSRKPIATPLCWLHYYTSRGVRQLNNVRVLAVAENDNATPNEEVQNLFGEAFLELQQDLAEESARSFQKSKADPLSILNSLSRTSAPKRKKPPKPVRVDPKEGDAGAGGFLKSVPLPARYQKTQQKLQEQKKRDVAVSQTRPSFGNPYQRRKPSRQSIWNMAMDKTKKSIPSEGNVKAAPRVDVVCGCGSLDVVRHGSTASRNSDRKGETWGSKDRSDEVMTRYQCNQCGKTWHEEE</sequence>
<evidence type="ECO:0000256" key="1">
    <source>
        <dbReference type="SAM" id="MobiDB-lite"/>
    </source>
</evidence>
<reference evidence="2" key="1">
    <citation type="submission" date="2021-01" db="EMBL/GenBank/DDBJ databases">
        <authorList>
            <person name="Corre E."/>
            <person name="Pelletier E."/>
            <person name="Niang G."/>
            <person name="Scheremetjew M."/>
            <person name="Finn R."/>
            <person name="Kale V."/>
            <person name="Holt S."/>
            <person name="Cochrane G."/>
            <person name="Meng A."/>
            <person name="Brown T."/>
            <person name="Cohen L."/>
        </authorList>
    </citation>
    <scope>NUCLEOTIDE SEQUENCE</scope>
    <source>
        <strain evidence="2">CCMP 410</strain>
    </source>
</reference>
<protein>
    <submittedName>
        <fullName evidence="2">Uncharacterized protein</fullName>
    </submittedName>
</protein>
<name>A0A7S1VUF2_9STRA</name>
<accession>A0A7S1VUF2</accession>
<feature type="region of interest" description="Disordered" evidence="1">
    <location>
        <begin position="105"/>
        <end position="180"/>
    </location>
</feature>